<feature type="domain" description="Fido" evidence="3">
    <location>
        <begin position="154"/>
        <end position="236"/>
    </location>
</feature>
<dbReference type="InterPro" id="IPR036597">
    <property type="entry name" value="Fido-like_dom_sf"/>
</dbReference>
<name>A0A9D0YZJ9_9FIRM</name>
<gene>
    <name evidence="4" type="ORF">IAC85_04335</name>
</gene>
<sequence length="236" mass="27604">MLIKEASEKWNISERRIRQLIQDGRIEGARKMGTTWYIPDETDKPIDKRWKEEKNYRIDLPEDYFNEVDSKLKKLNSKRPLPKETIKSLEENNILNWTYNSNAIEGNTLTLRETKVVLEGITIGGKSVKEHLEVLNHKEAILFLEDLVNGNTELLEWNIKNLHALILKGIDNQNAGKYRQENVVISGATQKPVDYVQVPEKMEKLILEYDEWQQFHPLIRAALLHGEFVFIHPFVD</sequence>
<dbReference type="PANTHER" id="PTHR13504">
    <property type="entry name" value="FIDO DOMAIN-CONTAINING PROTEIN DDB_G0283145"/>
    <property type="match status" value="1"/>
</dbReference>
<dbReference type="Pfam" id="PF02661">
    <property type="entry name" value="Fic"/>
    <property type="match status" value="1"/>
</dbReference>
<dbReference type="PROSITE" id="PS51459">
    <property type="entry name" value="FIDO"/>
    <property type="match status" value="1"/>
</dbReference>
<protein>
    <submittedName>
        <fullName evidence="4">Fic family protein</fullName>
    </submittedName>
</protein>
<feature type="non-terminal residue" evidence="4">
    <location>
        <position position="236"/>
    </location>
</feature>
<dbReference type="InterPro" id="IPR040198">
    <property type="entry name" value="Fido_containing"/>
</dbReference>
<reference evidence="4" key="2">
    <citation type="journal article" date="2021" name="PeerJ">
        <title>Extensive microbial diversity within the chicken gut microbiome revealed by metagenomics and culture.</title>
        <authorList>
            <person name="Gilroy R."/>
            <person name="Ravi A."/>
            <person name="Getino M."/>
            <person name="Pursley I."/>
            <person name="Horton D.L."/>
            <person name="Alikhan N.F."/>
            <person name="Baker D."/>
            <person name="Gharbi K."/>
            <person name="Hall N."/>
            <person name="Watson M."/>
            <person name="Adriaenssens E.M."/>
            <person name="Foster-Nyarko E."/>
            <person name="Jarju S."/>
            <person name="Secka A."/>
            <person name="Antonio M."/>
            <person name="Oren A."/>
            <person name="Chaudhuri R.R."/>
            <person name="La Ragione R."/>
            <person name="Hildebrand F."/>
            <person name="Pallen M.J."/>
        </authorList>
    </citation>
    <scope>NUCLEOTIDE SEQUENCE</scope>
    <source>
        <strain evidence="4">CHK165-10780</strain>
    </source>
</reference>
<dbReference type="Proteomes" id="UP000886725">
    <property type="component" value="Unassembled WGS sequence"/>
</dbReference>
<evidence type="ECO:0000313" key="4">
    <source>
        <dbReference type="EMBL" id="HIQ64949.1"/>
    </source>
</evidence>
<dbReference type="PANTHER" id="PTHR13504:SF38">
    <property type="entry name" value="FIDO DOMAIN-CONTAINING PROTEIN"/>
    <property type="match status" value="1"/>
</dbReference>
<dbReference type="InterPro" id="IPR003812">
    <property type="entry name" value="Fido"/>
</dbReference>
<evidence type="ECO:0000256" key="2">
    <source>
        <dbReference type="PIRSR" id="PIRSR640198-3"/>
    </source>
</evidence>
<dbReference type="SUPFAM" id="SSF140931">
    <property type="entry name" value="Fic-like"/>
    <property type="match status" value="1"/>
</dbReference>
<feature type="active site" evidence="1">
    <location>
        <position position="232"/>
    </location>
</feature>
<dbReference type="AlphaFoldDB" id="A0A9D0YZJ9"/>
<evidence type="ECO:0000259" key="3">
    <source>
        <dbReference type="PROSITE" id="PS51459"/>
    </source>
</evidence>
<evidence type="ECO:0000256" key="1">
    <source>
        <dbReference type="PIRSR" id="PIRSR640198-1"/>
    </source>
</evidence>
<proteinExistence type="predicted"/>
<accession>A0A9D0YZJ9</accession>
<feature type="site" description="Important for autoinhibition of adenylyltransferase activity" evidence="2">
    <location>
        <position position="105"/>
    </location>
</feature>
<dbReference type="Gene3D" id="1.10.3290.10">
    <property type="entry name" value="Fido-like domain"/>
    <property type="match status" value="1"/>
</dbReference>
<organism evidence="4 5">
    <name type="scientific">Candidatus Faecenecus gallistercoris</name>
    <dbReference type="NCBI Taxonomy" id="2840793"/>
    <lineage>
        <taxon>Bacteria</taxon>
        <taxon>Bacillati</taxon>
        <taxon>Bacillota</taxon>
        <taxon>Bacillota incertae sedis</taxon>
        <taxon>Candidatus Faecenecus</taxon>
    </lineage>
</organism>
<comment type="caution">
    <text evidence="4">The sequence shown here is derived from an EMBL/GenBank/DDBJ whole genome shotgun (WGS) entry which is preliminary data.</text>
</comment>
<reference evidence="4" key="1">
    <citation type="submission" date="2020-10" db="EMBL/GenBank/DDBJ databases">
        <authorList>
            <person name="Gilroy R."/>
        </authorList>
    </citation>
    <scope>NUCLEOTIDE SEQUENCE</scope>
    <source>
        <strain evidence="4">CHK165-10780</strain>
    </source>
</reference>
<dbReference type="EMBL" id="DVFU01000082">
    <property type="protein sequence ID" value="HIQ64949.1"/>
    <property type="molecule type" value="Genomic_DNA"/>
</dbReference>
<evidence type="ECO:0000313" key="5">
    <source>
        <dbReference type="Proteomes" id="UP000886725"/>
    </source>
</evidence>